<reference evidence="1 2" key="1">
    <citation type="journal article" date="2015" name="Genome Announc.">
        <title>Expanding the biotechnology potential of lactobacilli through comparative genomics of 213 strains and associated genera.</title>
        <authorList>
            <person name="Sun Z."/>
            <person name="Harris H.M."/>
            <person name="McCann A."/>
            <person name="Guo C."/>
            <person name="Argimon S."/>
            <person name="Zhang W."/>
            <person name="Yang X."/>
            <person name="Jeffery I.B."/>
            <person name="Cooney J.C."/>
            <person name="Kagawa T.F."/>
            <person name="Liu W."/>
            <person name="Song Y."/>
            <person name="Salvetti E."/>
            <person name="Wrobel A."/>
            <person name="Rasinkangas P."/>
            <person name="Parkhill J."/>
            <person name="Rea M.C."/>
            <person name="O'Sullivan O."/>
            <person name="Ritari J."/>
            <person name="Douillard F.P."/>
            <person name="Paul Ross R."/>
            <person name="Yang R."/>
            <person name="Briner A.E."/>
            <person name="Felis G.E."/>
            <person name="de Vos W.M."/>
            <person name="Barrangou R."/>
            <person name="Klaenhammer T.R."/>
            <person name="Caufield P.W."/>
            <person name="Cui Y."/>
            <person name="Zhang H."/>
            <person name="O'Toole P.W."/>
        </authorList>
    </citation>
    <scope>NUCLEOTIDE SEQUENCE [LARGE SCALE GENOMIC DNA]</scope>
    <source>
        <strain evidence="1 2">DSM 13345</strain>
    </source>
</reference>
<protein>
    <recommendedName>
        <fullName evidence="3">Helix-turn-helix domain-containing protein</fullName>
    </recommendedName>
</protein>
<dbReference type="EMBL" id="AZEQ01000010">
    <property type="protein sequence ID" value="KRL25695.1"/>
    <property type="molecule type" value="Genomic_DNA"/>
</dbReference>
<evidence type="ECO:0008006" key="3">
    <source>
        <dbReference type="Google" id="ProtNLM"/>
    </source>
</evidence>
<dbReference type="Pfam" id="PF13730">
    <property type="entry name" value="HTH_36"/>
    <property type="match status" value="1"/>
</dbReference>
<proteinExistence type="predicted"/>
<dbReference type="PATRIC" id="fig|1423771.3.peg.232"/>
<sequence>MNPNNEIERPSYYSITPATIRYDKRLKMAERVMFSEIAALCNDSGYCTTANNYFADLYQVNKATVSRWINHLKELDYVRTEVYVDPKLGNRRRIYPNMSVIVFDSDQPISATDKAIRKLVSEYFSGKEYYYHES</sequence>
<comment type="caution">
    <text evidence="1">The sequence shown here is derived from an EMBL/GenBank/DDBJ whole genome shotgun (WGS) entry which is preliminary data.</text>
</comment>
<accession>A0A0R1P0D2</accession>
<dbReference type="AlphaFoldDB" id="A0A0R1P0D2"/>
<evidence type="ECO:0000313" key="1">
    <source>
        <dbReference type="EMBL" id="KRL25695.1"/>
    </source>
</evidence>
<gene>
    <name evidence="1" type="ORF">FC47_GL000227</name>
</gene>
<dbReference type="RefSeq" id="WP_052669254.1">
    <property type="nucleotide sequence ID" value="NZ_AZEQ01000010.1"/>
</dbReference>
<evidence type="ECO:0000313" key="2">
    <source>
        <dbReference type="Proteomes" id="UP000050901"/>
    </source>
</evidence>
<name>A0A0R1P0D2_LIMMU</name>
<dbReference type="Proteomes" id="UP000050901">
    <property type="component" value="Unassembled WGS sequence"/>
</dbReference>
<organism evidence="1 2">
    <name type="scientific">Limosilactobacillus mucosae DSM 13345</name>
    <dbReference type="NCBI Taxonomy" id="1423771"/>
    <lineage>
        <taxon>Bacteria</taxon>
        <taxon>Bacillati</taxon>
        <taxon>Bacillota</taxon>
        <taxon>Bacilli</taxon>
        <taxon>Lactobacillales</taxon>
        <taxon>Lactobacillaceae</taxon>
        <taxon>Limosilactobacillus</taxon>
    </lineage>
</organism>